<name>W1WMH6_9ZZZZ</name>
<dbReference type="InterPro" id="IPR054613">
    <property type="entry name" value="Peptidase_S78_dom"/>
</dbReference>
<feature type="domain" description="Prohead serine protease" evidence="4">
    <location>
        <begin position="15"/>
        <end position="177"/>
    </location>
</feature>
<dbReference type="EMBL" id="AZMM01018548">
    <property type="protein sequence ID" value="ETJ19131.1"/>
    <property type="molecule type" value="Genomic_DNA"/>
</dbReference>
<reference evidence="5" key="1">
    <citation type="submission" date="2013-12" db="EMBL/GenBank/DDBJ databases">
        <title>A Varibaculum cambriense genome reconstructed from a premature infant gut community with otherwise low bacterial novelty that shifts toward anaerobic metabolism during the third week of life.</title>
        <authorList>
            <person name="Brown C.T."/>
            <person name="Sharon I."/>
            <person name="Thomas B.C."/>
            <person name="Castelle C.J."/>
            <person name="Morowitz M.J."/>
            <person name="Banfield J.F."/>
        </authorList>
    </citation>
    <scope>NUCLEOTIDE SEQUENCE</scope>
</reference>
<evidence type="ECO:0000313" key="5">
    <source>
        <dbReference type="EMBL" id="ETJ19131.1"/>
    </source>
</evidence>
<dbReference type="AlphaFoldDB" id="W1WMH6"/>
<evidence type="ECO:0000256" key="2">
    <source>
        <dbReference type="ARBA" id="ARBA00022670"/>
    </source>
</evidence>
<dbReference type="InterPro" id="IPR006433">
    <property type="entry name" value="Prohead_protease"/>
</dbReference>
<proteinExistence type="predicted"/>
<keyword evidence="1" id="KW-1188">Viral release from host cell</keyword>
<evidence type="ECO:0000256" key="3">
    <source>
        <dbReference type="ARBA" id="ARBA00022801"/>
    </source>
</evidence>
<accession>W1WMH6</accession>
<dbReference type="Pfam" id="PF04586">
    <property type="entry name" value="Peptidase_S78"/>
    <property type="match status" value="1"/>
</dbReference>
<dbReference type="NCBIfam" id="TIGR01543">
    <property type="entry name" value="proheadase_HK97"/>
    <property type="match status" value="1"/>
</dbReference>
<gene>
    <name evidence="5" type="ORF">Q604_UNBC18548G0003</name>
</gene>
<keyword evidence="3" id="KW-0378">Hydrolase</keyword>
<protein>
    <submittedName>
        <fullName evidence="5">Phage prohead protease, HK97 family</fullName>
    </submittedName>
</protein>
<evidence type="ECO:0000256" key="1">
    <source>
        <dbReference type="ARBA" id="ARBA00022612"/>
    </source>
</evidence>
<dbReference type="GO" id="GO:0008233">
    <property type="term" value="F:peptidase activity"/>
    <property type="evidence" value="ECO:0007669"/>
    <property type="project" value="UniProtKB-KW"/>
</dbReference>
<keyword evidence="2 5" id="KW-0645">Protease</keyword>
<organism evidence="5">
    <name type="scientific">human gut metagenome</name>
    <dbReference type="NCBI Taxonomy" id="408170"/>
    <lineage>
        <taxon>unclassified sequences</taxon>
        <taxon>metagenomes</taxon>
        <taxon>organismal metagenomes</taxon>
    </lineage>
</organism>
<evidence type="ECO:0000259" key="4">
    <source>
        <dbReference type="Pfam" id="PF04586"/>
    </source>
</evidence>
<comment type="caution">
    <text evidence="5">The sequence shown here is derived from an EMBL/GenBank/DDBJ whole genome shotgun (WGS) entry which is preliminary data.</text>
</comment>
<dbReference type="GO" id="GO:0006508">
    <property type="term" value="P:proteolysis"/>
    <property type="evidence" value="ECO:0007669"/>
    <property type="project" value="UniProtKB-KW"/>
</dbReference>
<sequence>MDDLLIRRNYNIFDIMTRSQEDDNGIKKIEGHPVVFEQTTDIGGYFYEVIDRGAFDECDLTDVLLFVNHNQNKIPLARSRRNNGNSTMHLQIDNIGLFMSADIDIDNNPEARALYSAIKRGDLDGMSFAFRIKEQEWLNLDTKMPTRRIKKFAKLYEVSAVNKPAYESTDINARDKDALENAKRELDSARSQELDNSADNLELEKEQFKFLKITGGINNYEG</sequence>